<evidence type="ECO:0000313" key="2">
    <source>
        <dbReference type="Proteomes" id="UP000075573"/>
    </source>
</evidence>
<dbReference type="SUPFAM" id="SSF51126">
    <property type="entry name" value="Pectin lyase-like"/>
    <property type="match status" value="1"/>
</dbReference>
<reference evidence="1 2" key="1">
    <citation type="submission" date="2015-06" db="EMBL/GenBank/DDBJ databases">
        <title>Improved classification and identification of acetic acid bacteria using matrix-assisted laser desorption/ionization time-of-flight mass spectrometry; Gluconobacter nephelii and Gluconobacter uchimurae are later heterotypic synonyms of Gluconobacter japonicus and Gluconobacter oxydans, respectively.</title>
        <authorList>
            <person name="Li L."/>
            <person name="Cleenwerck I."/>
            <person name="De Vuyst L."/>
            <person name="Vandamme P."/>
        </authorList>
    </citation>
    <scope>NUCLEOTIDE SEQUENCE [LARGE SCALE GENOMIC DNA]</scope>
    <source>
        <strain evidence="1 2">LMG 1764</strain>
    </source>
</reference>
<dbReference type="InterPro" id="IPR012334">
    <property type="entry name" value="Pectin_lyas_fold"/>
</dbReference>
<dbReference type="Gene3D" id="2.160.20.10">
    <property type="entry name" value="Single-stranded right-handed beta-helix, Pectin lyase-like"/>
    <property type="match status" value="1"/>
</dbReference>
<protein>
    <recommendedName>
        <fullName evidence="3">Pectate lyase superfamily protein domain-containing protein</fullName>
    </recommendedName>
</protein>
<name>A0A149QSJ5_9PROT</name>
<dbReference type="EMBL" id="LHZB01000117">
    <property type="protein sequence ID" value="KXV00288.1"/>
    <property type="molecule type" value="Genomic_DNA"/>
</dbReference>
<dbReference type="RefSeq" id="WP_062497094.1">
    <property type="nucleotide sequence ID" value="NZ_LHZB01000117.1"/>
</dbReference>
<dbReference type="InterPro" id="IPR011050">
    <property type="entry name" value="Pectin_lyase_fold/virulence"/>
</dbReference>
<proteinExistence type="predicted"/>
<organism evidence="1 2">
    <name type="scientific">Gluconobacter potus</name>
    <dbReference type="NCBI Taxonomy" id="2724927"/>
    <lineage>
        <taxon>Bacteria</taxon>
        <taxon>Pseudomonadati</taxon>
        <taxon>Pseudomonadota</taxon>
        <taxon>Alphaproteobacteria</taxon>
        <taxon>Acetobacterales</taxon>
        <taxon>Acetobacteraceae</taxon>
        <taxon>Gluconobacter</taxon>
    </lineage>
</organism>
<gene>
    <name evidence="1" type="ORF">AD929_11700</name>
</gene>
<comment type="caution">
    <text evidence="1">The sequence shown here is derived from an EMBL/GenBank/DDBJ whole genome shotgun (WGS) entry which is preliminary data.</text>
</comment>
<dbReference type="PATRIC" id="fig|442.7.peg.2212"/>
<accession>A0A149QSJ5</accession>
<dbReference type="AlphaFoldDB" id="A0A149QSJ5"/>
<evidence type="ECO:0008006" key="3">
    <source>
        <dbReference type="Google" id="ProtNLM"/>
    </source>
</evidence>
<sequence length="563" mass="60315">MTAAYPLPNDFSGALSKAALVSALNTTPSLAPLQAPGAPASTTANTIVADAHLLRSFGAAFDGVTDDAPAFNAVVAAASKLLPAVDSGVPTIIFNLPAAVILMGSPLVTSGQHVAMRGMGAQNTVLLASTSNTLGLWQHGTAASPSKGYVEIENMMFRDAGRGASGSTALTFYFQSGVIPTIRINTVRVHLFGRGIYMLNPPRDINVYALTVYGPDFKVQPNAGVVVESTQGGPNVFTTSWIVCNVFNYLFGWDFIGGGMIEGHRFYGSTAYNGWGMVRAYVHGDGIPGLTGYQAVIWDFYCCDWQGWGYAFDMRNVRGVRIRGGFYTMNSRTAASGTTIAAPWGARTSAATNAMMSFSNAADVLIADVQIDVDGSGTWGDTVLGYFDDGCTHCRVKDNAIYVNSSMYGGFELGAIGASSAPNNTLKILSNEWLNWISGDKVIDHASKQIDLPWIRDNYYGEQFDSGLFLLQQQVQVTMQSAQLSDTDTTEIAQAYIKFPSRRYGVNCFNGGAPTVVMSSQQALAEIGFPIELGETDRAGFYVRGDKSLIEMVVTINYLVTGW</sequence>
<dbReference type="Proteomes" id="UP000075573">
    <property type="component" value="Unassembled WGS sequence"/>
</dbReference>
<evidence type="ECO:0000313" key="1">
    <source>
        <dbReference type="EMBL" id="KXV00288.1"/>
    </source>
</evidence>